<accession>A0A9X7CQS1</accession>
<gene>
    <name evidence="1" type="ORF">COC69_05830</name>
</gene>
<dbReference type="RefSeq" id="WP_098782374.1">
    <property type="nucleotide sequence ID" value="NZ_NULI01000033.1"/>
</dbReference>
<organism evidence="1 2">
    <name type="scientific">Bacillus cereus</name>
    <dbReference type="NCBI Taxonomy" id="1396"/>
    <lineage>
        <taxon>Bacteria</taxon>
        <taxon>Bacillati</taxon>
        <taxon>Bacillota</taxon>
        <taxon>Bacilli</taxon>
        <taxon>Bacillales</taxon>
        <taxon>Bacillaceae</taxon>
        <taxon>Bacillus</taxon>
        <taxon>Bacillus cereus group</taxon>
    </lineage>
</organism>
<dbReference type="Proteomes" id="UP000224203">
    <property type="component" value="Unassembled WGS sequence"/>
</dbReference>
<evidence type="ECO:0000313" key="2">
    <source>
        <dbReference type="Proteomes" id="UP000224203"/>
    </source>
</evidence>
<protein>
    <submittedName>
        <fullName evidence="1">Uncharacterized protein</fullName>
    </submittedName>
</protein>
<reference evidence="1 2" key="1">
    <citation type="submission" date="2017-09" db="EMBL/GenBank/DDBJ databases">
        <title>Large-scale bioinformatics analysis of Bacillus genomes uncovers conserved roles of natural products in bacterial physiology.</title>
        <authorList>
            <consortium name="Agbiome Team Llc"/>
            <person name="Bleich R.M."/>
            <person name="Grubbs K.J."/>
            <person name="Santa Maria K.C."/>
            <person name="Allen S.E."/>
            <person name="Farag S."/>
            <person name="Shank E.A."/>
            <person name="Bowers A."/>
        </authorList>
    </citation>
    <scope>NUCLEOTIDE SEQUENCE [LARGE SCALE GENOMIC DNA]</scope>
    <source>
        <strain evidence="1 2">AFS041711</strain>
    </source>
</reference>
<dbReference type="AlphaFoldDB" id="A0A9X7CQS1"/>
<dbReference type="EMBL" id="NULI01000033">
    <property type="protein sequence ID" value="PGS81648.1"/>
    <property type="molecule type" value="Genomic_DNA"/>
</dbReference>
<sequence>MTETAINWELKHIDDKIKHLESIVDTATKTGSLGMIERTRQIREEILREFSIVQEQRDTAVAALNNKTKLSIPKKIAEELNQIYEDMNEHQTNVARMICSMEPYFDPESFLVIFLWLESDENNRNLMTTYLAGKVLGVELVEVECE</sequence>
<proteinExistence type="predicted"/>
<evidence type="ECO:0000313" key="1">
    <source>
        <dbReference type="EMBL" id="PGS81648.1"/>
    </source>
</evidence>
<comment type="caution">
    <text evidence="1">The sequence shown here is derived from an EMBL/GenBank/DDBJ whole genome shotgun (WGS) entry which is preliminary data.</text>
</comment>
<name>A0A9X7CQS1_BACCE</name>